<dbReference type="InterPro" id="IPR040131">
    <property type="entry name" value="MnmG_N"/>
</dbReference>
<evidence type="ECO:0000256" key="7">
    <source>
        <dbReference type="ARBA" id="ARBA00022694"/>
    </source>
</evidence>
<evidence type="ECO:0000256" key="6">
    <source>
        <dbReference type="ARBA" id="ARBA00022630"/>
    </source>
</evidence>
<dbReference type="Pfam" id="PF13932">
    <property type="entry name" value="SAM_GIDA_C"/>
    <property type="match status" value="1"/>
</dbReference>
<dbReference type="SUPFAM" id="SSF51905">
    <property type="entry name" value="FAD/NAD(P)-binding domain"/>
    <property type="match status" value="1"/>
</dbReference>
<evidence type="ECO:0000256" key="11">
    <source>
        <dbReference type="ARBA" id="ARBA00031800"/>
    </source>
</evidence>
<keyword evidence="15" id="KW-1185">Reference proteome</keyword>
<evidence type="ECO:0000256" key="1">
    <source>
        <dbReference type="ARBA" id="ARBA00001974"/>
    </source>
</evidence>
<dbReference type="RefSeq" id="WP_250934705.1">
    <property type="nucleotide sequence ID" value="NZ_JAMLJK010000001.1"/>
</dbReference>
<dbReference type="NCBIfam" id="TIGR00136">
    <property type="entry name" value="mnmG_gidA"/>
    <property type="match status" value="1"/>
</dbReference>
<accession>A0AA41ZES9</accession>
<keyword evidence="6 12" id="KW-0285">Flavoprotein</keyword>
<dbReference type="InterPro" id="IPR004416">
    <property type="entry name" value="MnmG"/>
</dbReference>
<protein>
    <recommendedName>
        <fullName evidence="4 12">tRNA uridine 5-carboxymethylaminomethyl modification enzyme MnmG</fullName>
    </recommendedName>
    <alternativeName>
        <fullName evidence="11 12">Glucose-inhibited division protein A</fullName>
    </alternativeName>
</protein>
<evidence type="ECO:0000256" key="10">
    <source>
        <dbReference type="ARBA" id="ARBA00025948"/>
    </source>
</evidence>
<comment type="subunit">
    <text evidence="10 12">Homodimer. Heterotetramer of two MnmE and two MnmG subunits.</text>
</comment>
<feature type="binding site" evidence="12">
    <location>
        <begin position="13"/>
        <end position="18"/>
    </location>
    <ligand>
        <name>FAD</name>
        <dbReference type="ChEBI" id="CHEBI:57692"/>
    </ligand>
</feature>
<dbReference type="InterPro" id="IPR047001">
    <property type="entry name" value="MnmG_C_subdom"/>
</dbReference>
<dbReference type="FunFam" id="1.10.150.570:FF:000001">
    <property type="entry name" value="tRNA uridine 5-carboxymethylaminomethyl modification enzyme MnmG"/>
    <property type="match status" value="1"/>
</dbReference>
<dbReference type="EMBL" id="JAPIVE010000002">
    <property type="protein sequence ID" value="MCX2523929.1"/>
    <property type="molecule type" value="Genomic_DNA"/>
</dbReference>
<evidence type="ECO:0000256" key="8">
    <source>
        <dbReference type="ARBA" id="ARBA00022827"/>
    </source>
</evidence>
<dbReference type="Gene3D" id="1.10.10.1800">
    <property type="entry name" value="tRNA uridine 5-carboxymethylaminomethyl modification enzyme MnmG/GidA"/>
    <property type="match status" value="1"/>
</dbReference>
<dbReference type="FunFam" id="3.50.50.60:FF:000002">
    <property type="entry name" value="tRNA uridine 5-carboxymethylaminomethyl modification enzyme MnmG"/>
    <property type="match status" value="1"/>
</dbReference>
<evidence type="ECO:0000256" key="9">
    <source>
        <dbReference type="ARBA" id="ARBA00023027"/>
    </source>
</evidence>
<dbReference type="FunFam" id="3.50.50.60:FF:000010">
    <property type="entry name" value="tRNA uridine 5-carboxymethylaminomethyl modification enzyme MnmG"/>
    <property type="match status" value="1"/>
</dbReference>
<comment type="function">
    <text evidence="2 12">NAD-binding protein involved in the addition of a carboxymethylaminomethyl (cmnm) group at the wobble position (U34) of certain tRNAs, forming tRNA-cmnm(5)s(2)U34.</text>
</comment>
<evidence type="ECO:0000313" key="15">
    <source>
        <dbReference type="Proteomes" id="UP001165678"/>
    </source>
</evidence>
<dbReference type="PROSITE" id="PS01281">
    <property type="entry name" value="GIDA_2"/>
    <property type="match status" value="1"/>
</dbReference>
<dbReference type="HAMAP" id="MF_00129">
    <property type="entry name" value="MnmG_GidA"/>
    <property type="match status" value="1"/>
</dbReference>
<evidence type="ECO:0000256" key="5">
    <source>
        <dbReference type="ARBA" id="ARBA00022490"/>
    </source>
</evidence>
<dbReference type="PANTHER" id="PTHR11806">
    <property type="entry name" value="GLUCOSE INHIBITED DIVISION PROTEIN A"/>
    <property type="match status" value="1"/>
</dbReference>
<dbReference type="GO" id="GO:0002098">
    <property type="term" value="P:tRNA wobble uridine modification"/>
    <property type="evidence" value="ECO:0007669"/>
    <property type="project" value="InterPro"/>
</dbReference>
<evidence type="ECO:0000259" key="13">
    <source>
        <dbReference type="SMART" id="SM01228"/>
    </source>
</evidence>
<evidence type="ECO:0000256" key="4">
    <source>
        <dbReference type="ARBA" id="ARBA00020461"/>
    </source>
</evidence>
<dbReference type="Proteomes" id="UP001165678">
    <property type="component" value="Unassembled WGS sequence"/>
</dbReference>
<keyword evidence="7 12" id="KW-0819">tRNA processing</keyword>
<keyword evidence="8 12" id="KW-0274">FAD</keyword>
<evidence type="ECO:0000256" key="2">
    <source>
        <dbReference type="ARBA" id="ARBA00003717"/>
    </source>
</evidence>
<dbReference type="Pfam" id="PF01134">
    <property type="entry name" value="GIDA"/>
    <property type="match status" value="1"/>
</dbReference>
<comment type="cofactor">
    <cofactor evidence="1 12">
        <name>FAD</name>
        <dbReference type="ChEBI" id="CHEBI:57692"/>
    </cofactor>
</comment>
<name>A0AA41ZES9_9GAMM</name>
<dbReference type="PROSITE" id="PS01280">
    <property type="entry name" value="GIDA_1"/>
    <property type="match status" value="1"/>
</dbReference>
<dbReference type="InterPro" id="IPR002218">
    <property type="entry name" value="MnmG-rel"/>
</dbReference>
<dbReference type="GO" id="GO:0050660">
    <property type="term" value="F:flavin adenine dinucleotide binding"/>
    <property type="evidence" value="ECO:0007669"/>
    <property type="project" value="UniProtKB-UniRule"/>
</dbReference>
<comment type="caution">
    <text evidence="14">The sequence shown here is derived from an EMBL/GenBank/DDBJ whole genome shotgun (WGS) entry which is preliminary data.</text>
</comment>
<dbReference type="InterPro" id="IPR044920">
    <property type="entry name" value="MnmG_C_subdom_sf"/>
</dbReference>
<proteinExistence type="inferred from homology"/>
<comment type="subcellular location">
    <subcellularLocation>
        <location evidence="12">Cytoplasm</location>
    </subcellularLocation>
</comment>
<evidence type="ECO:0000256" key="3">
    <source>
        <dbReference type="ARBA" id="ARBA00007653"/>
    </source>
</evidence>
<gene>
    <name evidence="12 14" type="primary">mnmG</name>
    <name evidence="12" type="synonym">gidA</name>
    <name evidence="14" type="ORF">OQ287_06740</name>
</gene>
<dbReference type="InterPro" id="IPR036188">
    <property type="entry name" value="FAD/NAD-bd_sf"/>
</dbReference>
<dbReference type="InterPro" id="IPR049312">
    <property type="entry name" value="GIDA_C_N"/>
</dbReference>
<dbReference type="FunFam" id="1.10.10.1800:FF:000001">
    <property type="entry name" value="tRNA uridine 5-carboxymethylaminomethyl modification enzyme MnmG"/>
    <property type="match status" value="1"/>
</dbReference>
<dbReference type="SMART" id="SM01228">
    <property type="entry name" value="GIDA_assoc_3"/>
    <property type="match status" value="1"/>
</dbReference>
<feature type="binding site" evidence="12">
    <location>
        <begin position="273"/>
        <end position="287"/>
    </location>
    <ligand>
        <name>NAD(+)</name>
        <dbReference type="ChEBI" id="CHEBI:57540"/>
    </ligand>
</feature>
<keyword evidence="9 12" id="KW-0520">NAD</keyword>
<dbReference type="Gene3D" id="1.10.150.570">
    <property type="entry name" value="GidA associated domain, C-terminal subdomain"/>
    <property type="match status" value="1"/>
</dbReference>
<dbReference type="GO" id="GO:0005829">
    <property type="term" value="C:cytosol"/>
    <property type="evidence" value="ECO:0007669"/>
    <property type="project" value="TreeGrafter"/>
</dbReference>
<dbReference type="InterPro" id="IPR026904">
    <property type="entry name" value="MnmG_C"/>
</dbReference>
<comment type="caution">
    <text evidence="12">Lacks conserved residue(s) required for the propagation of feature annotation.</text>
</comment>
<feature type="domain" description="tRNA uridine 5-carboxymethylaminomethyl modification enzyme C-terminal subdomain" evidence="13">
    <location>
        <begin position="543"/>
        <end position="614"/>
    </location>
</feature>
<dbReference type="AlphaFoldDB" id="A0AA41ZES9"/>
<dbReference type="InterPro" id="IPR020595">
    <property type="entry name" value="MnmG-rel_CS"/>
</dbReference>
<dbReference type="Pfam" id="PF21680">
    <property type="entry name" value="GIDA_C_1st"/>
    <property type="match status" value="1"/>
</dbReference>
<evidence type="ECO:0000313" key="14">
    <source>
        <dbReference type="EMBL" id="MCX2523929.1"/>
    </source>
</evidence>
<reference evidence="14" key="1">
    <citation type="submission" date="2022-11" db="EMBL/GenBank/DDBJ databases">
        <title>Larsenimonas rhizosphaerae sp. nov., isolated from a tidal mudflat.</title>
        <authorList>
            <person name="Lee S.D."/>
            <person name="Kim I.S."/>
        </authorList>
    </citation>
    <scope>NUCLEOTIDE SEQUENCE</scope>
    <source>
        <strain evidence="14">GH2-1</strain>
    </source>
</reference>
<evidence type="ECO:0000256" key="12">
    <source>
        <dbReference type="HAMAP-Rule" id="MF_00129"/>
    </source>
</evidence>
<comment type="similarity">
    <text evidence="3 12">Belongs to the MnmG family.</text>
</comment>
<dbReference type="Gene3D" id="3.50.50.60">
    <property type="entry name" value="FAD/NAD(P)-binding domain"/>
    <property type="match status" value="2"/>
</dbReference>
<sequence length="631" mass="69732">MNYPDRFDVIIIGGGHAGTEAALAAARMGCQTLLLTHNIETLGQMSCNPAIGGIGKSHLVKEIDALGGAMALATDQGGIQFRVLNARKGPAVRATRAQADRVRYKAAIRSILENQPNLTLFQQAADDLIVDNDTVRGVVTSSGIRFFGETVVLCTGTFLGGIIHIGLEKQTGGRAGDPPANALAQRLRELPFHVGRLKTGTPPRIDARSVDFSELTEQPGDTPLPVMSYLGHRNMHPAQVSCHIAHTNEQTHDIIRNNLDRSPMYSGVIDGIGPRYCPSIEDKIHRFADKNSHQIFLEPEGLDTHELYPNGISTSLPFDIQLSLVRSIKGLEKAHITRPGYAIEYDFFDPRDLKHSLETRFIHNLFFAGQINGTTGYEEAGAQGLLAGLNAARRAKSLESWCPRRDEAYIGVMVDDLIRMGTQEPYRMFTSRAEYRLLLREDNADLRLTPVGRELGVVDDARFKAFDEKRTMMEQESQRLASTWIQPGSPEADRLKDKTGPLGREYRLLDLLRRPELTYDDIAPLAEGGIDNPDVIEQVQIQAKYQGYIERQQQDIDKLRRHEAMALPASLDYSRIEGLSNEIRQKLAAARPETLAQAGRISGVTPAAVSLLLIYLKKHGLATHLKSADSA</sequence>
<keyword evidence="5 12" id="KW-0963">Cytoplasm</keyword>
<dbReference type="PANTHER" id="PTHR11806:SF0">
    <property type="entry name" value="PROTEIN MTO1 HOMOLOG, MITOCHONDRIAL"/>
    <property type="match status" value="1"/>
</dbReference>
<dbReference type="GO" id="GO:0030488">
    <property type="term" value="P:tRNA methylation"/>
    <property type="evidence" value="ECO:0007669"/>
    <property type="project" value="TreeGrafter"/>
</dbReference>
<organism evidence="14 15">
    <name type="scientific">Larsenimonas rhizosphaerae</name>
    <dbReference type="NCBI Taxonomy" id="2944682"/>
    <lineage>
        <taxon>Bacteria</taxon>
        <taxon>Pseudomonadati</taxon>
        <taxon>Pseudomonadota</taxon>
        <taxon>Gammaproteobacteria</taxon>
        <taxon>Oceanospirillales</taxon>
        <taxon>Halomonadaceae</taxon>
        <taxon>Larsenimonas</taxon>
    </lineage>
</organism>